<proteinExistence type="predicted"/>
<evidence type="ECO:0000313" key="1">
    <source>
        <dbReference type="EMBL" id="JAH46516.1"/>
    </source>
</evidence>
<dbReference type="AlphaFoldDB" id="A0A0E9SYX3"/>
<organism evidence="1">
    <name type="scientific">Anguilla anguilla</name>
    <name type="common">European freshwater eel</name>
    <name type="synonym">Muraena anguilla</name>
    <dbReference type="NCBI Taxonomy" id="7936"/>
    <lineage>
        <taxon>Eukaryota</taxon>
        <taxon>Metazoa</taxon>
        <taxon>Chordata</taxon>
        <taxon>Craniata</taxon>
        <taxon>Vertebrata</taxon>
        <taxon>Euteleostomi</taxon>
        <taxon>Actinopterygii</taxon>
        <taxon>Neopterygii</taxon>
        <taxon>Teleostei</taxon>
        <taxon>Anguilliformes</taxon>
        <taxon>Anguillidae</taxon>
        <taxon>Anguilla</taxon>
    </lineage>
</organism>
<sequence length="58" mass="6605">MFPYCSLITGHFCLTGAIAVELDKDVAIICKSQPFSLLCDKSNKENRQRICHTCKNLW</sequence>
<protein>
    <submittedName>
        <fullName evidence="1">Uncharacterized protein</fullName>
    </submittedName>
</protein>
<reference evidence="1" key="1">
    <citation type="submission" date="2014-11" db="EMBL/GenBank/DDBJ databases">
        <authorList>
            <person name="Amaro Gonzalez C."/>
        </authorList>
    </citation>
    <scope>NUCLEOTIDE SEQUENCE</scope>
</reference>
<dbReference type="EMBL" id="GBXM01062061">
    <property type="protein sequence ID" value="JAH46516.1"/>
    <property type="molecule type" value="Transcribed_RNA"/>
</dbReference>
<accession>A0A0E9SYX3</accession>
<reference evidence="1" key="2">
    <citation type="journal article" date="2015" name="Fish Shellfish Immunol.">
        <title>Early steps in the European eel (Anguilla anguilla)-Vibrio vulnificus interaction in the gills: Role of the RtxA13 toxin.</title>
        <authorList>
            <person name="Callol A."/>
            <person name="Pajuelo D."/>
            <person name="Ebbesson L."/>
            <person name="Teles M."/>
            <person name="MacKenzie S."/>
            <person name="Amaro C."/>
        </authorList>
    </citation>
    <scope>NUCLEOTIDE SEQUENCE</scope>
</reference>
<name>A0A0E9SYX3_ANGAN</name>